<evidence type="ECO:0000313" key="5">
    <source>
        <dbReference type="Proteomes" id="UP001190926"/>
    </source>
</evidence>
<comment type="caution">
    <text evidence="4">The sequence shown here is derived from an EMBL/GenBank/DDBJ whole genome shotgun (WGS) entry which is preliminary data.</text>
</comment>
<dbReference type="SMART" id="SM00185">
    <property type="entry name" value="ARM"/>
    <property type="match status" value="4"/>
</dbReference>
<dbReference type="PANTHER" id="PTHR23315:SF120">
    <property type="entry name" value="ARM REPEAT SUPERFAMILY PROTEIN"/>
    <property type="match status" value="1"/>
</dbReference>
<dbReference type="PROSITE" id="PS50176">
    <property type="entry name" value="ARM_REPEAT"/>
    <property type="match status" value="1"/>
</dbReference>
<evidence type="ECO:0000256" key="3">
    <source>
        <dbReference type="PROSITE-ProRule" id="PRU00259"/>
    </source>
</evidence>
<dbReference type="InterPro" id="IPR011989">
    <property type="entry name" value="ARM-like"/>
</dbReference>
<dbReference type="InterPro" id="IPR000225">
    <property type="entry name" value="Armadillo"/>
</dbReference>
<accession>A0AAD4JCA8</accession>
<protein>
    <submittedName>
        <fullName evidence="4">Uncharacterized protein</fullName>
    </submittedName>
</protein>
<dbReference type="EMBL" id="SDAM02000099">
    <property type="protein sequence ID" value="KAH6830505.1"/>
    <property type="molecule type" value="Genomic_DNA"/>
</dbReference>
<gene>
    <name evidence="4" type="ORF">C2S53_009522</name>
</gene>
<sequence length="292" mass="31897">METGKLKCKQKHRFIDKEMISQLVLMLHAQDNESIEAALFALLNLAFGSERNKVRIAKCGAIPALLEILQWRKESLVELAVATLLVLSSCTANKPEIGSSGAVQMLFQLLDSQFAIGQCISHQAKLDIISTLHNLSTSPQTLIRSIVISDCLIPLIQLICAFDKSSELVEKAIGLLESLVSASDIVLNQVSEMGGVIGMLVEAVEEGTGPCKEHAAGVLVLICKRSKERYRVMILSEGAMPGILQLSVHGTTRARDNAKALLLLLRDTSKSNHSRNLLLEEMMREIDRVGTS</sequence>
<dbReference type="Proteomes" id="UP001190926">
    <property type="component" value="Unassembled WGS sequence"/>
</dbReference>
<proteinExistence type="predicted"/>
<dbReference type="PANTHER" id="PTHR23315">
    <property type="entry name" value="U BOX DOMAIN-CONTAINING"/>
    <property type="match status" value="1"/>
</dbReference>
<name>A0AAD4JCA8_PERFH</name>
<dbReference type="InterPro" id="IPR016024">
    <property type="entry name" value="ARM-type_fold"/>
</dbReference>
<dbReference type="Gene3D" id="1.25.10.10">
    <property type="entry name" value="Leucine-rich Repeat Variant"/>
    <property type="match status" value="1"/>
</dbReference>
<keyword evidence="2" id="KW-0833">Ubl conjugation pathway</keyword>
<evidence type="ECO:0000313" key="4">
    <source>
        <dbReference type="EMBL" id="KAH6830505.1"/>
    </source>
</evidence>
<dbReference type="AlphaFoldDB" id="A0AAD4JCA8"/>
<evidence type="ECO:0000256" key="2">
    <source>
        <dbReference type="ARBA" id="ARBA00022786"/>
    </source>
</evidence>
<keyword evidence="5" id="KW-1185">Reference proteome</keyword>
<feature type="repeat" description="ARM" evidence="3">
    <location>
        <begin position="60"/>
        <end position="102"/>
    </location>
</feature>
<dbReference type="SUPFAM" id="SSF48371">
    <property type="entry name" value="ARM repeat"/>
    <property type="match status" value="1"/>
</dbReference>
<keyword evidence="1" id="KW-0677">Repeat</keyword>
<evidence type="ECO:0000256" key="1">
    <source>
        <dbReference type="ARBA" id="ARBA00022737"/>
    </source>
</evidence>
<feature type="non-terminal residue" evidence="4">
    <location>
        <position position="292"/>
    </location>
</feature>
<organism evidence="4 5">
    <name type="scientific">Perilla frutescens var. hirtella</name>
    <name type="common">Perilla citriodora</name>
    <name type="synonym">Perilla setoyensis</name>
    <dbReference type="NCBI Taxonomy" id="608512"/>
    <lineage>
        <taxon>Eukaryota</taxon>
        <taxon>Viridiplantae</taxon>
        <taxon>Streptophyta</taxon>
        <taxon>Embryophyta</taxon>
        <taxon>Tracheophyta</taxon>
        <taxon>Spermatophyta</taxon>
        <taxon>Magnoliopsida</taxon>
        <taxon>eudicotyledons</taxon>
        <taxon>Gunneridae</taxon>
        <taxon>Pentapetalae</taxon>
        <taxon>asterids</taxon>
        <taxon>lamiids</taxon>
        <taxon>Lamiales</taxon>
        <taxon>Lamiaceae</taxon>
        <taxon>Nepetoideae</taxon>
        <taxon>Elsholtzieae</taxon>
        <taxon>Perilla</taxon>
    </lineage>
</organism>
<reference evidence="4 5" key="1">
    <citation type="journal article" date="2021" name="Nat. Commun.">
        <title>Incipient diploidization of the medicinal plant Perilla within 10,000 years.</title>
        <authorList>
            <person name="Zhang Y."/>
            <person name="Shen Q."/>
            <person name="Leng L."/>
            <person name="Zhang D."/>
            <person name="Chen S."/>
            <person name="Shi Y."/>
            <person name="Ning Z."/>
            <person name="Chen S."/>
        </authorList>
    </citation>
    <scope>NUCLEOTIDE SEQUENCE [LARGE SCALE GENOMIC DNA]</scope>
    <source>
        <strain evidence="5">cv. PC099</strain>
    </source>
</reference>